<organism evidence="2">
    <name type="scientific">bioreactor metagenome</name>
    <dbReference type="NCBI Taxonomy" id="1076179"/>
    <lineage>
        <taxon>unclassified sequences</taxon>
        <taxon>metagenomes</taxon>
        <taxon>ecological metagenomes</taxon>
    </lineage>
</organism>
<evidence type="ECO:0000313" key="2">
    <source>
        <dbReference type="EMBL" id="MPM24494.1"/>
    </source>
</evidence>
<reference evidence="2" key="1">
    <citation type="submission" date="2019-08" db="EMBL/GenBank/DDBJ databases">
        <authorList>
            <person name="Kucharzyk K."/>
            <person name="Murdoch R.W."/>
            <person name="Higgins S."/>
            <person name="Loffler F."/>
        </authorList>
    </citation>
    <scope>NUCLEOTIDE SEQUENCE</scope>
</reference>
<dbReference type="AlphaFoldDB" id="A0A644YEA7"/>
<protein>
    <submittedName>
        <fullName evidence="2">Uncharacterized protein</fullName>
    </submittedName>
</protein>
<proteinExistence type="predicted"/>
<accession>A0A644YEA7</accession>
<gene>
    <name evidence="2" type="ORF">SDC9_70977</name>
</gene>
<name>A0A644YEA7_9ZZZZ</name>
<sequence>MDDRIRNLGVGHYNGDAAGNADDQCALQHARASVDESPADFFSRQPGNDAADNADCNEDAADFRHIPTPGDNAVNHRYEQADGDQPGNLLTRSHFLNFGVGVAAKLRARLQVDFIHAAGHRVFLHARGIAYNKPDCNSKIDNQQY</sequence>
<feature type="region of interest" description="Disordered" evidence="1">
    <location>
        <begin position="36"/>
        <end position="55"/>
    </location>
</feature>
<dbReference type="EMBL" id="VSSQ01004274">
    <property type="protein sequence ID" value="MPM24494.1"/>
    <property type="molecule type" value="Genomic_DNA"/>
</dbReference>
<comment type="caution">
    <text evidence="2">The sequence shown here is derived from an EMBL/GenBank/DDBJ whole genome shotgun (WGS) entry which is preliminary data.</text>
</comment>
<evidence type="ECO:0000256" key="1">
    <source>
        <dbReference type="SAM" id="MobiDB-lite"/>
    </source>
</evidence>